<reference evidence="1 2" key="1">
    <citation type="submission" date="2017-01" db="EMBL/GenBank/DDBJ databases">
        <authorList>
            <person name="Mah S.A."/>
            <person name="Swanson W.J."/>
            <person name="Moy G.W."/>
            <person name="Vacquier V.D."/>
        </authorList>
    </citation>
    <scope>NUCLEOTIDE SEQUENCE [LARGE SCALE GENOMIC DNA]</scope>
    <source>
        <strain evidence="1 2">DCY110</strain>
    </source>
</reference>
<evidence type="ECO:0000313" key="1">
    <source>
        <dbReference type="EMBL" id="APW36569.1"/>
    </source>
</evidence>
<organism evidence="1 2">
    <name type="scientific">Rhodoferax koreensis</name>
    <dbReference type="NCBI Taxonomy" id="1842727"/>
    <lineage>
        <taxon>Bacteria</taxon>
        <taxon>Pseudomonadati</taxon>
        <taxon>Pseudomonadota</taxon>
        <taxon>Betaproteobacteria</taxon>
        <taxon>Burkholderiales</taxon>
        <taxon>Comamonadaceae</taxon>
        <taxon>Rhodoferax</taxon>
    </lineage>
</organism>
<dbReference type="Proteomes" id="UP000186609">
    <property type="component" value="Chromosome"/>
</dbReference>
<dbReference type="EMBL" id="CP019236">
    <property type="protein sequence ID" value="APW36569.1"/>
    <property type="molecule type" value="Genomic_DNA"/>
</dbReference>
<gene>
    <name evidence="1" type="ORF">RD110_04570</name>
</gene>
<dbReference type="PANTHER" id="PTHR30469">
    <property type="entry name" value="MULTIDRUG RESISTANCE PROTEIN MDTA"/>
    <property type="match status" value="1"/>
</dbReference>
<accession>A0A1P8JS46</accession>
<proteinExistence type="predicted"/>
<dbReference type="OrthoDB" id="8794034at2"/>
<dbReference type="KEGG" id="rhy:RD110_04570"/>
<name>A0A1P8JS46_9BURK</name>
<dbReference type="AlphaFoldDB" id="A0A1P8JS46"/>
<dbReference type="Gene3D" id="2.40.50.100">
    <property type="match status" value="1"/>
</dbReference>
<dbReference type="STRING" id="1842727.RD110_04570"/>
<dbReference type="PANTHER" id="PTHR30469:SF15">
    <property type="entry name" value="HLYD FAMILY OF SECRETION PROTEINS"/>
    <property type="match status" value="1"/>
</dbReference>
<dbReference type="GO" id="GO:0015562">
    <property type="term" value="F:efflux transmembrane transporter activity"/>
    <property type="evidence" value="ECO:0007669"/>
    <property type="project" value="TreeGrafter"/>
</dbReference>
<dbReference type="RefSeq" id="WP_076197130.1">
    <property type="nucleotide sequence ID" value="NZ_CP019236.1"/>
</dbReference>
<dbReference type="SUPFAM" id="SSF111369">
    <property type="entry name" value="HlyD-like secretion proteins"/>
    <property type="match status" value="1"/>
</dbReference>
<dbReference type="Gene3D" id="2.40.30.170">
    <property type="match status" value="1"/>
</dbReference>
<evidence type="ECO:0000313" key="2">
    <source>
        <dbReference type="Proteomes" id="UP000186609"/>
    </source>
</evidence>
<dbReference type="Gene3D" id="1.10.287.470">
    <property type="entry name" value="Helix hairpin bin"/>
    <property type="match status" value="1"/>
</dbReference>
<dbReference type="GO" id="GO:1990281">
    <property type="term" value="C:efflux pump complex"/>
    <property type="evidence" value="ECO:0007669"/>
    <property type="project" value="TreeGrafter"/>
</dbReference>
<protein>
    <submittedName>
        <fullName evidence="1">Secretion protein HlyD</fullName>
    </submittedName>
</protein>
<keyword evidence="2" id="KW-1185">Reference proteome</keyword>
<sequence>MTTNPTWPAWPFKLAALGLAGLLGACSGHDTPGMAKANAATPASAPNAPAGPRELAMARGKIEVQGGLLEVMAPLDGTVESLAVKEGDSVRRGQVLLKLAPEQARLDVALAQAELKLVQARQRAQAARLPAARQFAQRTGEAARAGALDPQRAEEALQAQRDIESAAAVFEAEAAVSRQKLAQAQLAVQRQTLSAAVDASVLRLNVQPGTRVSTQAAKPVMVLLPRRPLIVRAELNESYLAAIRPGTRASVSVDIDGANGKPPAPLEAHVVRLAEAYGASRLDDDVAARGNLRVVDCFLEFDAAPAGIRLSQNVRVSFHE</sequence>